<dbReference type="Proteomes" id="UP000070252">
    <property type="component" value="Unassembled WGS sequence"/>
</dbReference>
<dbReference type="EMBL" id="LIPY01000109">
    <property type="protein sequence ID" value="KWX75859.1"/>
    <property type="molecule type" value="Genomic_DNA"/>
</dbReference>
<sequence>MEEVNDFMNWYENKQSSTGMAFYAINKHANNKGPFTSRKDYEIFDKILTFEVSEHTVVYRKKPTRQAHPWWVILCML</sequence>
<keyword evidence="3" id="KW-1185">Reference proteome</keyword>
<protein>
    <submittedName>
        <fullName evidence="1">Galactose oxidase</fullName>
    </submittedName>
</protein>
<name>A0A1G9VPE1_9BACL</name>
<accession>A0A1G9VPE1</accession>
<evidence type="ECO:0000313" key="2">
    <source>
        <dbReference type="EMBL" id="SDM73990.1"/>
    </source>
</evidence>
<gene>
    <name evidence="1" type="ORF">AML91_11845</name>
    <name evidence="2" type="ORF">SAMN05216191_11791</name>
</gene>
<proteinExistence type="predicted"/>
<evidence type="ECO:0000313" key="3">
    <source>
        <dbReference type="Proteomes" id="UP000070252"/>
    </source>
</evidence>
<evidence type="ECO:0000313" key="1">
    <source>
        <dbReference type="EMBL" id="KWX75859.1"/>
    </source>
</evidence>
<organism evidence="2 4">
    <name type="scientific">Paenibacillus jilunlii</name>
    <dbReference type="NCBI Taxonomy" id="682956"/>
    <lineage>
        <taxon>Bacteria</taxon>
        <taxon>Bacillati</taxon>
        <taxon>Bacillota</taxon>
        <taxon>Bacilli</taxon>
        <taxon>Bacillales</taxon>
        <taxon>Paenibacillaceae</taxon>
        <taxon>Paenibacillus</taxon>
    </lineage>
</organism>
<reference evidence="2 4" key="2">
    <citation type="submission" date="2016-10" db="EMBL/GenBank/DDBJ databases">
        <authorList>
            <person name="de Groot N.N."/>
        </authorList>
    </citation>
    <scope>NUCLEOTIDE SEQUENCE [LARGE SCALE GENOMIC DNA]</scope>
    <source>
        <strain evidence="2 4">CGMCC 1.10239</strain>
    </source>
</reference>
<evidence type="ECO:0000313" key="4">
    <source>
        <dbReference type="Proteomes" id="UP000182783"/>
    </source>
</evidence>
<reference evidence="1 3" key="1">
    <citation type="submission" date="2015-08" db="EMBL/GenBank/DDBJ databases">
        <title>Genome of Paenibacillus jilunlii.</title>
        <authorList>
            <person name="Sant'Anna F.H."/>
            <person name="Ambrosini A."/>
            <person name="Souza R."/>
            <person name="Bach E."/>
            <person name="Fernandes G."/>
            <person name="Balsanelli E."/>
            <person name="Baura V.A."/>
            <person name="Pedrosa F.O."/>
            <person name="Souza E.M."/>
            <person name="Passaglia L."/>
        </authorList>
    </citation>
    <scope>NUCLEOTIDE SEQUENCE [LARGE SCALE GENOMIC DNA]</scope>
    <source>
        <strain evidence="1 3">DSM 23019</strain>
    </source>
</reference>
<dbReference type="AlphaFoldDB" id="A0A1G9VPE1"/>
<dbReference type="Proteomes" id="UP000182783">
    <property type="component" value="Unassembled WGS sequence"/>
</dbReference>
<dbReference type="EMBL" id="FNGM01000017">
    <property type="protein sequence ID" value="SDM73990.1"/>
    <property type="molecule type" value="Genomic_DNA"/>
</dbReference>